<accession>A0A0G4MJY3</accession>
<dbReference type="Proteomes" id="UP000044602">
    <property type="component" value="Unassembled WGS sequence"/>
</dbReference>
<dbReference type="AlphaFoldDB" id="A0A0G4MJY3"/>
<reference evidence="1 2" key="1">
    <citation type="submission" date="2015-05" db="EMBL/GenBank/DDBJ databases">
        <authorList>
            <person name="Wang D.B."/>
            <person name="Wang M."/>
        </authorList>
    </citation>
    <scope>NUCLEOTIDE SEQUENCE [LARGE SCALE GENOMIC DNA]</scope>
    <source>
        <strain evidence="1">VL1</strain>
    </source>
</reference>
<protein>
    <submittedName>
        <fullName evidence="1">Uncharacterized protein</fullName>
    </submittedName>
</protein>
<evidence type="ECO:0000313" key="2">
    <source>
        <dbReference type="Proteomes" id="UP000044602"/>
    </source>
</evidence>
<dbReference type="EMBL" id="CVQH01022974">
    <property type="protein sequence ID" value="CRK34452.1"/>
    <property type="molecule type" value="Genomic_DNA"/>
</dbReference>
<organism evidence="1 2">
    <name type="scientific">Verticillium longisporum</name>
    <name type="common">Verticillium dahliae var. longisporum</name>
    <dbReference type="NCBI Taxonomy" id="100787"/>
    <lineage>
        <taxon>Eukaryota</taxon>
        <taxon>Fungi</taxon>
        <taxon>Dikarya</taxon>
        <taxon>Ascomycota</taxon>
        <taxon>Pezizomycotina</taxon>
        <taxon>Sordariomycetes</taxon>
        <taxon>Hypocreomycetidae</taxon>
        <taxon>Glomerellales</taxon>
        <taxon>Plectosphaerellaceae</taxon>
        <taxon>Verticillium</taxon>
    </lineage>
</organism>
<feature type="non-terminal residue" evidence="1">
    <location>
        <position position="1"/>
    </location>
</feature>
<keyword evidence="2" id="KW-1185">Reference proteome</keyword>
<evidence type="ECO:0000313" key="1">
    <source>
        <dbReference type="EMBL" id="CRK34452.1"/>
    </source>
</evidence>
<gene>
    <name evidence="1" type="ORF">BN1708_019488</name>
</gene>
<proteinExistence type="predicted"/>
<sequence length="17" mass="1889">RAGDSQALYRQRAGDQP</sequence>
<name>A0A0G4MJY3_VERLO</name>